<evidence type="ECO:0000313" key="4">
    <source>
        <dbReference type="Proteomes" id="UP000023152"/>
    </source>
</evidence>
<accession>X6ML87</accession>
<evidence type="ECO:0000313" key="3">
    <source>
        <dbReference type="EMBL" id="ETO14783.1"/>
    </source>
</evidence>
<protein>
    <submittedName>
        <fullName evidence="3">Uncharacterized protein</fullName>
    </submittedName>
</protein>
<proteinExistence type="predicted"/>
<reference evidence="3 4" key="1">
    <citation type="journal article" date="2013" name="Curr. Biol.">
        <title>The Genome of the Foraminiferan Reticulomyxa filosa.</title>
        <authorList>
            <person name="Glockner G."/>
            <person name="Hulsmann N."/>
            <person name="Schleicher M."/>
            <person name="Noegel A.A."/>
            <person name="Eichinger L."/>
            <person name="Gallinger C."/>
            <person name="Pawlowski J."/>
            <person name="Sierra R."/>
            <person name="Euteneuer U."/>
            <person name="Pillet L."/>
            <person name="Moustafa A."/>
            <person name="Platzer M."/>
            <person name="Groth M."/>
            <person name="Szafranski K."/>
            <person name="Schliwa M."/>
        </authorList>
    </citation>
    <scope>NUCLEOTIDE SEQUENCE [LARGE SCALE GENOMIC DNA]</scope>
</reference>
<name>X6ML87_RETFI</name>
<gene>
    <name evidence="3" type="ORF">RFI_22586</name>
</gene>
<dbReference type="AlphaFoldDB" id="X6ML87"/>
<dbReference type="EMBL" id="ASPP01019770">
    <property type="protein sequence ID" value="ETO14783.1"/>
    <property type="molecule type" value="Genomic_DNA"/>
</dbReference>
<dbReference type="Proteomes" id="UP000023152">
    <property type="component" value="Unassembled WGS sequence"/>
</dbReference>
<keyword evidence="2" id="KW-0812">Transmembrane</keyword>
<evidence type="ECO:0000256" key="2">
    <source>
        <dbReference type="SAM" id="Phobius"/>
    </source>
</evidence>
<feature type="transmembrane region" description="Helical" evidence="2">
    <location>
        <begin position="146"/>
        <end position="165"/>
    </location>
</feature>
<comment type="caution">
    <text evidence="3">The sequence shown here is derived from an EMBL/GenBank/DDBJ whole genome shotgun (WGS) entry which is preliminary data.</text>
</comment>
<feature type="compositionally biased region" description="Basic and acidic residues" evidence="1">
    <location>
        <begin position="224"/>
        <end position="236"/>
    </location>
</feature>
<keyword evidence="2" id="KW-0472">Membrane</keyword>
<evidence type="ECO:0000256" key="1">
    <source>
        <dbReference type="SAM" id="MobiDB-lite"/>
    </source>
</evidence>
<keyword evidence="2" id="KW-1133">Transmembrane helix</keyword>
<feature type="transmembrane region" description="Helical" evidence="2">
    <location>
        <begin position="21"/>
        <end position="40"/>
    </location>
</feature>
<feature type="region of interest" description="Disordered" evidence="1">
    <location>
        <begin position="210"/>
        <end position="242"/>
    </location>
</feature>
<feature type="transmembrane region" description="Helical" evidence="2">
    <location>
        <begin position="52"/>
        <end position="76"/>
    </location>
</feature>
<sequence>MSCDWSASAYDGIQGTLHWFGGVRMFFHAAAMLWATVFFYKTGVDSKSKLMVWSSLVLEWVDLIFMCVVIVLLNHITGGEFIVIKTFFFERFQKKKIYVYVVLPKAFTKIIRIIKKGGGGVLTIFMVVWFLPIMFGQAVTSKAMHIHLIVLDSVTHLPLVVTVIITKGFKIHWFVFVDIAYKLILLLRAYGYHGFYQLIVNRDEVEKQDRAEQKIVDDDNEPSTGDKEVKQTDTKTDATFAE</sequence>
<organism evidence="3 4">
    <name type="scientific">Reticulomyxa filosa</name>
    <dbReference type="NCBI Taxonomy" id="46433"/>
    <lineage>
        <taxon>Eukaryota</taxon>
        <taxon>Sar</taxon>
        <taxon>Rhizaria</taxon>
        <taxon>Retaria</taxon>
        <taxon>Foraminifera</taxon>
        <taxon>Monothalamids</taxon>
        <taxon>Reticulomyxidae</taxon>
        <taxon>Reticulomyxa</taxon>
    </lineage>
</organism>
<keyword evidence="4" id="KW-1185">Reference proteome</keyword>
<feature type="transmembrane region" description="Helical" evidence="2">
    <location>
        <begin position="120"/>
        <end position="139"/>
    </location>
</feature>